<dbReference type="PANTHER" id="PTHR33164">
    <property type="entry name" value="TRANSCRIPTIONAL REGULATOR, MARR FAMILY"/>
    <property type="match status" value="1"/>
</dbReference>
<dbReference type="GO" id="GO:0003700">
    <property type="term" value="F:DNA-binding transcription factor activity"/>
    <property type="evidence" value="ECO:0007669"/>
    <property type="project" value="InterPro"/>
</dbReference>
<dbReference type="GO" id="GO:0006950">
    <property type="term" value="P:response to stress"/>
    <property type="evidence" value="ECO:0007669"/>
    <property type="project" value="TreeGrafter"/>
</dbReference>
<reference evidence="2" key="1">
    <citation type="submission" date="2021-04" db="EMBL/GenBank/DDBJ databases">
        <title>Genomic insights into ecological role and evolution of a novel Thermoplasmata order Candidatus Sysuiplasmatales.</title>
        <authorList>
            <person name="Yuan Y."/>
        </authorList>
    </citation>
    <scope>NUCLEOTIDE SEQUENCE</scope>
    <source>
        <strain evidence="2">YP2-bin.285</strain>
    </source>
</reference>
<evidence type="ECO:0000313" key="3">
    <source>
        <dbReference type="Proteomes" id="UP000716004"/>
    </source>
</evidence>
<dbReference type="Proteomes" id="UP000716004">
    <property type="component" value="Unassembled WGS sequence"/>
</dbReference>
<organism evidence="2 3">
    <name type="scientific">Candidatus Sysuiplasma superficiale</name>
    <dbReference type="NCBI Taxonomy" id="2823368"/>
    <lineage>
        <taxon>Archaea</taxon>
        <taxon>Methanobacteriati</taxon>
        <taxon>Thermoplasmatota</taxon>
        <taxon>Thermoplasmata</taxon>
        <taxon>Candidatus Sysuiplasmatales</taxon>
        <taxon>Candidatus Sysuiplasmataceae</taxon>
        <taxon>Candidatus Sysuiplasma</taxon>
    </lineage>
</organism>
<accession>A0A8J7YPZ0</accession>
<sequence>MADNESALGAWSEFIDAARMLKKEFDRNLSQFGISFIEFKILSLLNEKGPTSMVNIAEELILTKAGVTLLTDRLEERHLLSRTRREGDRRLIYIELTSEGRDILRRAGKSHSLLVERMLSSLSSDDIARLAEITKKIVRVGTPAAVGEEKHL</sequence>
<dbReference type="PRINTS" id="PR00598">
    <property type="entry name" value="HTHMARR"/>
</dbReference>
<protein>
    <submittedName>
        <fullName evidence="2">MarR family transcriptional regulator</fullName>
    </submittedName>
</protein>
<dbReference type="EMBL" id="JAGVSJ010000015">
    <property type="protein sequence ID" value="MBX8632133.1"/>
    <property type="molecule type" value="Genomic_DNA"/>
</dbReference>
<dbReference type="InterPro" id="IPR039422">
    <property type="entry name" value="MarR/SlyA-like"/>
</dbReference>
<dbReference type="PROSITE" id="PS50995">
    <property type="entry name" value="HTH_MARR_2"/>
    <property type="match status" value="1"/>
</dbReference>
<dbReference type="InterPro" id="IPR036388">
    <property type="entry name" value="WH-like_DNA-bd_sf"/>
</dbReference>
<dbReference type="SUPFAM" id="SSF46785">
    <property type="entry name" value="Winged helix' DNA-binding domain"/>
    <property type="match status" value="1"/>
</dbReference>
<dbReference type="SMART" id="SM00347">
    <property type="entry name" value="HTH_MARR"/>
    <property type="match status" value="1"/>
</dbReference>
<dbReference type="InterPro" id="IPR000835">
    <property type="entry name" value="HTH_MarR-typ"/>
</dbReference>
<dbReference type="Pfam" id="PF01047">
    <property type="entry name" value="MarR"/>
    <property type="match status" value="1"/>
</dbReference>
<proteinExistence type="predicted"/>
<evidence type="ECO:0000259" key="1">
    <source>
        <dbReference type="PROSITE" id="PS50995"/>
    </source>
</evidence>
<feature type="domain" description="HTH marR-type" evidence="1">
    <location>
        <begin position="1"/>
        <end position="139"/>
    </location>
</feature>
<gene>
    <name evidence="2" type="ORF">J9259_06420</name>
</gene>
<dbReference type="Gene3D" id="1.10.10.10">
    <property type="entry name" value="Winged helix-like DNA-binding domain superfamily/Winged helix DNA-binding domain"/>
    <property type="match status" value="1"/>
</dbReference>
<dbReference type="AlphaFoldDB" id="A0A8J7YPZ0"/>
<dbReference type="PANTHER" id="PTHR33164:SF43">
    <property type="entry name" value="HTH-TYPE TRANSCRIPTIONAL REPRESSOR YETL"/>
    <property type="match status" value="1"/>
</dbReference>
<dbReference type="InterPro" id="IPR036390">
    <property type="entry name" value="WH_DNA-bd_sf"/>
</dbReference>
<name>A0A8J7YPZ0_9ARCH</name>
<evidence type="ECO:0000313" key="2">
    <source>
        <dbReference type="EMBL" id="MBX8632133.1"/>
    </source>
</evidence>
<comment type="caution">
    <text evidence="2">The sequence shown here is derived from an EMBL/GenBank/DDBJ whole genome shotgun (WGS) entry which is preliminary data.</text>
</comment>